<organism evidence="2 3">
    <name type="scientific">Caerostris extrusa</name>
    <name type="common">Bark spider</name>
    <name type="synonym">Caerostris bankana</name>
    <dbReference type="NCBI Taxonomy" id="172846"/>
    <lineage>
        <taxon>Eukaryota</taxon>
        <taxon>Metazoa</taxon>
        <taxon>Ecdysozoa</taxon>
        <taxon>Arthropoda</taxon>
        <taxon>Chelicerata</taxon>
        <taxon>Arachnida</taxon>
        <taxon>Araneae</taxon>
        <taxon>Araneomorphae</taxon>
        <taxon>Entelegynae</taxon>
        <taxon>Araneoidea</taxon>
        <taxon>Araneidae</taxon>
        <taxon>Caerostris</taxon>
    </lineage>
</organism>
<reference evidence="2 3" key="1">
    <citation type="submission" date="2021-06" db="EMBL/GenBank/DDBJ databases">
        <title>Caerostris extrusa draft genome.</title>
        <authorList>
            <person name="Kono N."/>
            <person name="Arakawa K."/>
        </authorList>
    </citation>
    <scope>NUCLEOTIDE SEQUENCE [LARGE SCALE GENOMIC DNA]</scope>
</reference>
<protein>
    <submittedName>
        <fullName evidence="2">SOCS box domain-containing protein</fullName>
    </submittedName>
</protein>
<dbReference type="EMBL" id="BPLR01008115">
    <property type="protein sequence ID" value="GIY22199.1"/>
    <property type="molecule type" value="Genomic_DNA"/>
</dbReference>
<dbReference type="Proteomes" id="UP001054945">
    <property type="component" value="Unassembled WGS sequence"/>
</dbReference>
<dbReference type="CDD" id="cd03587">
    <property type="entry name" value="SOCS"/>
    <property type="match status" value="1"/>
</dbReference>
<dbReference type="SUPFAM" id="SSF158235">
    <property type="entry name" value="SOCS box-like"/>
    <property type="match status" value="1"/>
</dbReference>
<dbReference type="PROSITE" id="PS50225">
    <property type="entry name" value="SOCS"/>
    <property type="match status" value="1"/>
</dbReference>
<evidence type="ECO:0000313" key="2">
    <source>
        <dbReference type="EMBL" id="GIY22199.1"/>
    </source>
</evidence>
<name>A0AAV4RMA6_CAEEX</name>
<dbReference type="SMART" id="SM00969">
    <property type="entry name" value="SOCS_box"/>
    <property type="match status" value="1"/>
</dbReference>
<dbReference type="Pfam" id="PF07525">
    <property type="entry name" value="SOCS_box"/>
    <property type="match status" value="1"/>
</dbReference>
<dbReference type="InterPro" id="IPR036036">
    <property type="entry name" value="SOCS_box-like_dom_sf"/>
</dbReference>
<gene>
    <name evidence="2" type="primary">AVEN_123340_1</name>
    <name evidence="2" type="ORF">CEXT_351491</name>
</gene>
<dbReference type="GO" id="GO:0035556">
    <property type="term" value="P:intracellular signal transduction"/>
    <property type="evidence" value="ECO:0007669"/>
    <property type="project" value="InterPro"/>
</dbReference>
<accession>A0AAV4RMA6</accession>
<comment type="caution">
    <text evidence="2">The sequence shown here is derived from an EMBL/GenBank/DDBJ whole genome shotgun (WGS) entry which is preliminary data.</text>
</comment>
<dbReference type="InterPro" id="IPR001496">
    <property type="entry name" value="SOCS_box"/>
</dbReference>
<dbReference type="AlphaFoldDB" id="A0AAV4RMA6"/>
<evidence type="ECO:0000259" key="1">
    <source>
        <dbReference type="PROSITE" id="PS50225"/>
    </source>
</evidence>
<sequence>MEILFSDEIQYRIIELRTAWEVALHSSLVHSSLDYLDFNTQTFTQEGFRKFHNNRREILYRFHLDLPKGLETNLKKEFIRDLPKCYASMSNENALHLEAFYVEYDLYSINLALDVVRTIESAVDKVDMVRRYTEIFQIHFSDVMDDDNQCLVTYMYDRILLLLYKSNCTDSDLVVDFIHSLDFHQWFLERENPILLRYVLKHMQIKRHDIRDYSPMAPVFHCFQNSFYGNVRPLLEYGIDPDFDIDDITEYGVLKTKLMAVLGIRMISERRAYLLSIFCLVYRNRTRDGIHEAHTVFWRTIPDHYPTSPEIYMIFRGAFRQSRLIRMGEMAASLSDEGTEHILSKGTPRSLRHLSRTAVRGCLNRSYQLPGGIWHLGIPKYLKHYLNLEI</sequence>
<evidence type="ECO:0000313" key="3">
    <source>
        <dbReference type="Proteomes" id="UP001054945"/>
    </source>
</evidence>
<feature type="domain" description="SOCS box" evidence="1">
    <location>
        <begin position="343"/>
        <end position="390"/>
    </location>
</feature>
<proteinExistence type="predicted"/>
<keyword evidence="3" id="KW-1185">Reference proteome</keyword>